<dbReference type="NCBIfam" id="TIGR00505">
    <property type="entry name" value="ribA"/>
    <property type="match status" value="1"/>
</dbReference>
<evidence type="ECO:0000256" key="9">
    <source>
        <dbReference type="HAMAP-Rule" id="MF_00179"/>
    </source>
</evidence>
<dbReference type="InterPro" id="IPR000926">
    <property type="entry name" value="RibA"/>
</dbReference>
<keyword evidence="6 9" id="KW-0862">Zinc</keyword>
<feature type="binding site" evidence="9">
    <location>
        <position position="73"/>
    </location>
    <ligand>
        <name>Zn(2+)</name>
        <dbReference type="ChEBI" id="CHEBI:29105"/>
        <note>catalytic</note>
    </ligand>
</feature>
<dbReference type="PANTHER" id="PTHR21327">
    <property type="entry name" value="GTP CYCLOHYDROLASE II-RELATED"/>
    <property type="match status" value="1"/>
</dbReference>
<evidence type="ECO:0000256" key="5">
    <source>
        <dbReference type="ARBA" id="ARBA00022801"/>
    </source>
</evidence>
<comment type="cofactor">
    <cofactor evidence="9">
        <name>Zn(2+)</name>
        <dbReference type="ChEBI" id="CHEBI:29105"/>
    </cofactor>
    <text evidence="9">Binds 1 zinc ion per subunit.</text>
</comment>
<evidence type="ECO:0000256" key="1">
    <source>
        <dbReference type="ARBA" id="ARBA00004853"/>
    </source>
</evidence>
<comment type="catalytic activity">
    <reaction evidence="8 9">
        <text>GTP + 4 H2O = 2,5-diamino-6-hydroxy-4-(5-phosphoribosylamino)-pyrimidine + formate + 2 phosphate + 3 H(+)</text>
        <dbReference type="Rhea" id="RHEA:23704"/>
        <dbReference type="ChEBI" id="CHEBI:15377"/>
        <dbReference type="ChEBI" id="CHEBI:15378"/>
        <dbReference type="ChEBI" id="CHEBI:15740"/>
        <dbReference type="ChEBI" id="CHEBI:37565"/>
        <dbReference type="ChEBI" id="CHEBI:43474"/>
        <dbReference type="ChEBI" id="CHEBI:58614"/>
        <dbReference type="EC" id="3.5.4.25"/>
    </reaction>
</comment>
<evidence type="ECO:0000256" key="3">
    <source>
        <dbReference type="ARBA" id="ARBA00022723"/>
    </source>
</evidence>
<dbReference type="Gene3D" id="3.40.50.10990">
    <property type="entry name" value="GTP cyclohydrolase II"/>
    <property type="match status" value="1"/>
</dbReference>
<evidence type="ECO:0000256" key="2">
    <source>
        <dbReference type="ARBA" id="ARBA00022619"/>
    </source>
</evidence>
<keyword evidence="2 9" id="KW-0686">Riboflavin biosynthesis</keyword>
<keyword evidence="3 9" id="KW-0479">Metal-binding</keyword>
<keyword evidence="4 9" id="KW-0547">Nucleotide-binding</keyword>
<evidence type="ECO:0000256" key="4">
    <source>
        <dbReference type="ARBA" id="ARBA00022741"/>
    </source>
</evidence>
<dbReference type="CDD" id="cd00641">
    <property type="entry name" value="GTP_cyclohydro2"/>
    <property type="match status" value="1"/>
</dbReference>
<feature type="active site" description="Proton acceptor" evidence="9">
    <location>
        <position position="132"/>
    </location>
</feature>
<feature type="binding site" evidence="9">
    <location>
        <position position="160"/>
    </location>
    <ligand>
        <name>GTP</name>
        <dbReference type="ChEBI" id="CHEBI:37565"/>
    </ligand>
</feature>
<feature type="binding site" evidence="9">
    <location>
        <position position="60"/>
    </location>
    <ligand>
        <name>Zn(2+)</name>
        <dbReference type="ChEBI" id="CHEBI:29105"/>
        <note>catalytic</note>
    </ligand>
</feature>
<dbReference type="EMBL" id="WTVQ01000006">
    <property type="protein sequence ID" value="NMG74194.1"/>
    <property type="molecule type" value="Genomic_DNA"/>
</dbReference>
<feature type="binding site" evidence="9">
    <location>
        <position position="120"/>
    </location>
    <ligand>
        <name>GTP</name>
        <dbReference type="ChEBI" id="CHEBI:37565"/>
    </ligand>
</feature>
<feature type="binding site" evidence="9">
    <location>
        <begin position="98"/>
        <end position="100"/>
    </location>
    <ligand>
        <name>GTP</name>
        <dbReference type="ChEBI" id="CHEBI:37565"/>
    </ligand>
</feature>
<feature type="binding site" evidence="9">
    <location>
        <begin position="55"/>
        <end position="59"/>
    </location>
    <ligand>
        <name>GTP</name>
        <dbReference type="ChEBI" id="CHEBI:37565"/>
    </ligand>
</feature>
<keyword evidence="5 9" id="KW-0378">Hydrolase</keyword>
<comment type="similarity">
    <text evidence="9">Belongs to the GTP cyclohydrolase II family.</text>
</comment>
<feature type="domain" description="GTP cyclohydrolase II" evidence="10">
    <location>
        <begin position="13"/>
        <end position="176"/>
    </location>
</feature>
<dbReference type="InterPro" id="IPR032677">
    <property type="entry name" value="GTP_cyclohydro_II"/>
</dbReference>
<comment type="caution">
    <text evidence="11">The sequence shown here is derived from an EMBL/GenBank/DDBJ whole genome shotgun (WGS) entry which is preliminary data.</text>
</comment>
<gene>
    <name evidence="9 11" type="primary">ribA</name>
    <name evidence="11" type="ORF">GPA25_05425</name>
</gene>
<dbReference type="HAMAP" id="MF_00179">
    <property type="entry name" value="RibA"/>
    <property type="match status" value="1"/>
</dbReference>
<feature type="binding site" evidence="9">
    <location>
        <position position="155"/>
    </location>
    <ligand>
        <name>GTP</name>
        <dbReference type="ChEBI" id="CHEBI:37565"/>
    </ligand>
</feature>
<proteinExistence type="inferred from homology"/>
<evidence type="ECO:0000256" key="6">
    <source>
        <dbReference type="ARBA" id="ARBA00022833"/>
    </source>
</evidence>
<evidence type="ECO:0000313" key="12">
    <source>
        <dbReference type="Proteomes" id="UP000648984"/>
    </source>
</evidence>
<feature type="binding site" evidence="9">
    <location>
        <position position="71"/>
    </location>
    <ligand>
        <name>Zn(2+)</name>
        <dbReference type="ChEBI" id="CHEBI:29105"/>
        <note>catalytic</note>
    </ligand>
</feature>
<feature type="active site" description="Nucleophile" evidence="9">
    <location>
        <position position="134"/>
    </location>
</feature>
<keyword evidence="12" id="KW-1185">Reference proteome</keyword>
<dbReference type="PANTHER" id="PTHR21327:SF18">
    <property type="entry name" value="3,4-DIHYDROXY-2-BUTANONE 4-PHOSPHATE SYNTHASE"/>
    <property type="match status" value="1"/>
</dbReference>
<comment type="function">
    <text evidence="9">Catalyzes the conversion of GTP to 2,5-diamino-6-ribosylamino-4(3H)-pyrimidinone 5'-phosphate (DARP), formate and pyrophosphate.</text>
</comment>
<feature type="binding site" evidence="9">
    <location>
        <position position="76"/>
    </location>
    <ligand>
        <name>GTP</name>
        <dbReference type="ChEBI" id="CHEBI:37565"/>
    </ligand>
</feature>
<dbReference type="NCBIfam" id="NF001591">
    <property type="entry name" value="PRK00393.1"/>
    <property type="match status" value="1"/>
</dbReference>
<evidence type="ECO:0000259" key="10">
    <source>
        <dbReference type="Pfam" id="PF00925"/>
    </source>
</evidence>
<dbReference type="SUPFAM" id="SSF142695">
    <property type="entry name" value="RibA-like"/>
    <property type="match status" value="1"/>
</dbReference>
<evidence type="ECO:0000256" key="8">
    <source>
        <dbReference type="ARBA" id="ARBA00049295"/>
    </source>
</evidence>
<reference evidence="11 12" key="1">
    <citation type="submission" date="2019-12" db="EMBL/GenBank/DDBJ databases">
        <title>Comparative genomics gives insights into the taxonomy of the Azoarcus-Aromatoleum group and reveals separate origins of nif in the plant-associated Azoarcus and non-plant-associated Aromatoleum sub-groups.</title>
        <authorList>
            <person name="Lafos M."/>
            <person name="Maluk M."/>
            <person name="Batista M."/>
            <person name="Junghare M."/>
            <person name="Carmona M."/>
            <person name="Faoro H."/>
            <person name="Cruz L.M."/>
            <person name="Battistoni F."/>
            <person name="De Souza E."/>
            <person name="Pedrosa F."/>
            <person name="Chen W.-M."/>
            <person name="Poole P.S."/>
            <person name="Dixon R.A."/>
            <person name="James E.K."/>
        </authorList>
    </citation>
    <scope>NUCLEOTIDE SEQUENCE [LARGE SCALE GENOMIC DNA]</scope>
    <source>
        <strain evidence="11 12">22Lin</strain>
    </source>
</reference>
<evidence type="ECO:0000313" key="11">
    <source>
        <dbReference type="EMBL" id="NMG74194.1"/>
    </source>
</evidence>
<organism evidence="11 12">
    <name type="scientific">Aromatoleum diolicum</name>
    <dbReference type="NCBI Taxonomy" id="75796"/>
    <lineage>
        <taxon>Bacteria</taxon>
        <taxon>Pseudomonadati</taxon>
        <taxon>Pseudomonadota</taxon>
        <taxon>Betaproteobacteria</taxon>
        <taxon>Rhodocyclales</taxon>
        <taxon>Rhodocyclaceae</taxon>
        <taxon>Aromatoleum</taxon>
    </lineage>
</organism>
<comment type="pathway">
    <text evidence="1 9">Cofactor biosynthesis; riboflavin biosynthesis; 5-amino-6-(D-ribitylamino)uracil from GTP: step 1/4.</text>
</comment>
<sequence length="224" mass="24843">MDQPICQGPIVQHVVQTRLPTEWGEFTLHGFSADGKEHLALTFGEIDRSAPALVRVHSECLTGDALFSQRCDCGAQLRTALASIAREGRGILLYLRQEGRGIGLFNKLRAYALQDHGADTVDANERLGFLADGRDYAVCKEMLEHFGVTKLRVMTNNPRKVAALENFGFEVVERIPLVVRATPDNRAYLSTKAKRLGHLLDGHQAPVGPKRYIRETENAAHSIE</sequence>
<dbReference type="EC" id="3.5.4.25" evidence="9"/>
<evidence type="ECO:0000256" key="7">
    <source>
        <dbReference type="ARBA" id="ARBA00023134"/>
    </source>
</evidence>
<dbReference type="Proteomes" id="UP000648984">
    <property type="component" value="Unassembled WGS sequence"/>
</dbReference>
<protein>
    <recommendedName>
        <fullName evidence="9">GTP cyclohydrolase-2</fullName>
        <ecNumber evidence="9">3.5.4.25</ecNumber>
    </recommendedName>
    <alternativeName>
        <fullName evidence="9">GTP cyclohydrolase II</fullName>
    </alternativeName>
</protein>
<dbReference type="GO" id="GO:0003935">
    <property type="term" value="F:GTP cyclohydrolase II activity"/>
    <property type="evidence" value="ECO:0007669"/>
    <property type="project" value="UniProtKB-EC"/>
</dbReference>
<keyword evidence="7 9" id="KW-0342">GTP-binding</keyword>
<accession>A0ABX1Q756</accession>
<dbReference type="Pfam" id="PF00925">
    <property type="entry name" value="GTP_cyclohydro2"/>
    <property type="match status" value="1"/>
</dbReference>
<name>A0ABX1Q756_9RHOO</name>
<dbReference type="InterPro" id="IPR036144">
    <property type="entry name" value="RibA-like_sf"/>
</dbReference>